<dbReference type="Gene3D" id="3.40.720.10">
    <property type="entry name" value="Alkaline Phosphatase, subunit A"/>
    <property type="match status" value="1"/>
</dbReference>
<accession>A0A809SDI1</accession>
<dbReference type="GO" id="GO:0042578">
    <property type="term" value="F:phosphoric ester hydrolase activity"/>
    <property type="evidence" value="ECO:0007669"/>
    <property type="project" value="UniProtKB-ARBA"/>
</dbReference>
<dbReference type="EMBL" id="AP021881">
    <property type="protein sequence ID" value="BBP00597.1"/>
    <property type="molecule type" value="Genomic_DNA"/>
</dbReference>
<evidence type="ECO:0008006" key="4">
    <source>
        <dbReference type="Google" id="ProtNLM"/>
    </source>
</evidence>
<dbReference type="InterPro" id="IPR007312">
    <property type="entry name" value="Phosphoesterase"/>
</dbReference>
<dbReference type="Pfam" id="PF04185">
    <property type="entry name" value="Phosphoesterase"/>
    <property type="match status" value="1"/>
</dbReference>
<evidence type="ECO:0000313" key="2">
    <source>
        <dbReference type="EMBL" id="BBP00597.1"/>
    </source>
</evidence>
<dbReference type="InterPro" id="IPR017850">
    <property type="entry name" value="Alkaline_phosphatase_core_sf"/>
</dbReference>
<dbReference type="KEGG" id="sniv:SFSGTM_13050"/>
<dbReference type="AlphaFoldDB" id="A0A809SDI1"/>
<evidence type="ECO:0000256" key="1">
    <source>
        <dbReference type="ARBA" id="ARBA00022801"/>
    </source>
</evidence>
<keyword evidence="1" id="KW-0378">Hydrolase</keyword>
<gene>
    <name evidence="2" type="ORF">SFSGTM_13050</name>
</gene>
<keyword evidence="3" id="KW-1185">Reference proteome</keyword>
<dbReference type="GO" id="GO:0009395">
    <property type="term" value="P:phospholipid catabolic process"/>
    <property type="evidence" value="ECO:0007669"/>
    <property type="project" value="TreeGrafter"/>
</dbReference>
<protein>
    <recommendedName>
        <fullName evidence="4">Phosphoesterase</fullName>
    </recommendedName>
</protein>
<dbReference type="PANTHER" id="PTHR31956">
    <property type="entry name" value="NON-SPECIFIC PHOSPHOLIPASE C4-RELATED"/>
    <property type="match status" value="1"/>
</dbReference>
<evidence type="ECO:0000313" key="3">
    <source>
        <dbReference type="Proteomes" id="UP000463939"/>
    </source>
</evidence>
<dbReference type="Proteomes" id="UP000463939">
    <property type="component" value="Chromosome"/>
</dbReference>
<organism evidence="2 3">
    <name type="scientific">Sulfuriferula nivalis</name>
    <dbReference type="NCBI Taxonomy" id="2675298"/>
    <lineage>
        <taxon>Bacteria</taxon>
        <taxon>Pseudomonadati</taxon>
        <taxon>Pseudomonadota</taxon>
        <taxon>Betaproteobacteria</taxon>
        <taxon>Nitrosomonadales</taxon>
        <taxon>Sulfuricellaceae</taxon>
        <taxon>Sulfuriferula</taxon>
    </lineage>
</organism>
<sequence>MGEELIADVYNAVRNSPTWHKTLLIITYDEHGGCYDHVPPPTAVPPDNTNAQPFGFDRYGVRVPAVLVSPYIKQGTILRAAPNDNLPHNGPPYPFDHTSIIATVRNCFNLGGSLTNRDAVAPDLESVLNLDSPSNDGPATVTPLPYTISDSELQAALNAPLNGFQKALHEAATHLPPLALAENTENVCACIEDHIENLVNGTMAEVPNHKTPAEALPFIKDKLAAFLGK</sequence>
<dbReference type="PANTHER" id="PTHR31956:SF1">
    <property type="entry name" value="NON-SPECIFIC PHOSPHOLIPASE C1"/>
    <property type="match status" value="1"/>
</dbReference>
<proteinExistence type="predicted"/>
<reference evidence="3" key="1">
    <citation type="submission" date="2019-11" db="EMBL/GenBank/DDBJ databases">
        <title>Isolation and characterization of a novel species in the genus Sulfuriferula.</title>
        <authorList>
            <person name="Mochizuki J."/>
            <person name="Kojima H."/>
            <person name="Fukui M."/>
        </authorList>
    </citation>
    <scope>NUCLEOTIDE SEQUENCE [LARGE SCALE GENOMIC DNA]</scope>
    <source>
        <strain evidence="3">SGTM</strain>
    </source>
</reference>
<name>A0A809SDI1_9PROT</name>